<dbReference type="InterPro" id="IPR008258">
    <property type="entry name" value="Transglycosylase_SLT_dom_1"/>
</dbReference>
<dbReference type="RefSeq" id="WP_121450805.1">
    <property type="nucleotide sequence ID" value="NZ_RBWE01000001.1"/>
</dbReference>
<dbReference type="InterPro" id="IPR016047">
    <property type="entry name" value="M23ase_b-sheet_dom"/>
</dbReference>
<feature type="domain" description="M23ase beta-sheet core" evidence="2">
    <location>
        <begin position="271"/>
        <end position="360"/>
    </location>
</feature>
<keyword evidence="4" id="KW-1185">Reference proteome</keyword>
<dbReference type="Gene3D" id="2.70.70.10">
    <property type="entry name" value="Glucose Permease (Domain IIA)"/>
    <property type="match status" value="1"/>
</dbReference>
<dbReference type="AlphaFoldDB" id="A0A494WSR0"/>
<dbReference type="CDD" id="cd12797">
    <property type="entry name" value="M23_peptidase"/>
    <property type="match status" value="1"/>
</dbReference>
<dbReference type="Proteomes" id="UP000271256">
    <property type="component" value="Unassembled WGS sequence"/>
</dbReference>
<dbReference type="SUPFAM" id="SSF51261">
    <property type="entry name" value="Duplicated hybrid motif"/>
    <property type="match status" value="1"/>
</dbReference>
<dbReference type="InterPro" id="IPR050570">
    <property type="entry name" value="Cell_wall_metabolism_enzyme"/>
</dbReference>
<dbReference type="PANTHER" id="PTHR21666">
    <property type="entry name" value="PEPTIDASE-RELATED"/>
    <property type="match status" value="1"/>
</dbReference>
<sequence length="371" mass="40685">MEAYTIRGHNLYRYRWVTKTYGDGGSVTYEELAGIETLDNGRKYLEAYLAKALGLPSGSTDIELAGDMVFNAGIAFTQARKEWLAWLDHAFGVTYAWASGAGIPAEFRTFLEEAEKLTGIPAWFLAGLIQKESDWNPLAVNDRTGCFGLTQQHPDYWPERARAAGFDPERDKWNPRAQIIVGALYLVSLFDARGLEWEGDGWKNDSDLHAALARYGGYGADVVGAKPYIDKVVTAAQAYRTPAVWPVPGTGRGDITSYFGMRYHPTLHIWRMHNGIDIAAPEGTPVVSVSGGVVTTGYDSESGNFVVVRDGTYEYVYCHLSRILAVDGQAVRPGDQIGLVGATGEATGPHLHFGVKKLNTNSWIDPLLVLS</sequence>
<evidence type="ECO:0000259" key="2">
    <source>
        <dbReference type="Pfam" id="PF01551"/>
    </source>
</evidence>
<dbReference type="PANTHER" id="PTHR21666:SF270">
    <property type="entry name" value="MUREIN HYDROLASE ACTIVATOR ENVC"/>
    <property type="match status" value="1"/>
</dbReference>
<evidence type="ECO:0000313" key="3">
    <source>
        <dbReference type="EMBL" id="RKO66369.1"/>
    </source>
</evidence>
<dbReference type="Pfam" id="PF01551">
    <property type="entry name" value="Peptidase_M23"/>
    <property type="match status" value="1"/>
</dbReference>
<dbReference type="InterPro" id="IPR011055">
    <property type="entry name" value="Dup_hybrid_motif"/>
</dbReference>
<evidence type="ECO:0000259" key="1">
    <source>
        <dbReference type="Pfam" id="PF01464"/>
    </source>
</evidence>
<dbReference type="GO" id="GO:0004222">
    <property type="term" value="F:metalloendopeptidase activity"/>
    <property type="evidence" value="ECO:0007669"/>
    <property type="project" value="TreeGrafter"/>
</dbReference>
<dbReference type="InterPro" id="IPR023346">
    <property type="entry name" value="Lysozyme-like_dom_sf"/>
</dbReference>
<accession>A0A494WSR0</accession>
<dbReference type="EMBL" id="RBWE01000001">
    <property type="protein sequence ID" value="RKO66369.1"/>
    <property type="molecule type" value="Genomic_DNA"/>
</dbReference>
<evidence type="ECO:0000313" key="4">
    <source>
        <dbReference type="Proteomes" id="UP000271256"/>
    </source>
</evidence>
<reference evidence="3 4" key="1">
    <citation type="submission" date="2018-10" db="EMBL/GenBank/DDBJ databases">
        <authorList>
            <person name="Grouzdev D.S."/>
            <person name="Krutkina M.S."/>
            <person name="Tourova T.P."/>
            <person name="Nazina T.N."/>
        </authorList>
    </citation>
    <scope>NUCLEOTIDE SEQUENCE [LARGE SCALE GENOMIC DNA]</scope>
    <source>
        <strain evidence="3 4">435</strain>
    </source>
</reference>
<dbReference type="SUPFAM" id="SSF53955">
    <property type="entry name" value="Lysozyme-like"/>
    <property type="match status" value="1"/>
</dbReference>
<name>A0A494WSR0_9FIRM</name>
<feature type="domain" description="Transglycosylase SLT" evidence="1">
    <location>
        <begin position="112"/>
        <end position="192"/>
    </location>
</feature>
<gene>
    <name evidence="3" type="ORF">D7024_05040</name>
</gene>
<proteinExistence type="predicted"/>
<protein>
    <submittedName>
        <fullName evidence="3">M23 family metallopeptidase</fullName>
    </submittedName>
</protein>
<organism evidence="3 4">
    <name type="scientific">Desulfofundulus salinus</name>
    <dbReference type="NCBI Taxonomy" id="2419843"/>
    <lineage>
        <taxon>Bacteria</taxon>
        <taxon>Bacillati</taxon>
        <taxon>Bacillota</taxon>
        <taxon>Clostridia</taxon>
        <taxon>Eubacteriales</taxon>
        <taxon>Peptococcaceae</taxon>
        <taxon>Desulfofundulus</taxon>
    </lineage>
</organism>
<comment type="caution">
    <text evidence="3">The sequence shown here is derived from an EMBL/GenBank/DDBJ whole genome shotgun (WGS) entry which is preliminary data.</text>
</comment>
<dbReference type="Pfam" id="PF01464">
    <property type="entry name" value="SLT"/>
    <property type="match status" value="1"/>
</dbReference>
<dbReference type="Gene3D" id="1.10.530.10">
    <property type="match status" value="1"/>
</dbReference>
<dbReference type="OrthoDB" id="9814460at2"/>